<dbReference type="PANTHER" id="PTHR23274:SF48">
    <property type="entry name" value="ATP-DEPENDENT DNA HELICASE"/>
    <property type="match status" value="1"/>
</dbReference>
<keyword evidence="3" id="KW-1185">Reference proteome</keyword>
<dbReference type="PANTHER" id="PTHR23274">
    <property type="entry name" value="DNA HELICASE-RELATED"/>
    <property type="match status" value="1"/>
</dbReference>
<sequence>MDRQFPLRLAFAMTINKAQVQTFVRVSLLLQESVFTHVQLYASFSRVRTLDNTRVKLNSRIYETRNVVFNELYLNNNHRIVIQRLCSRVLQAQVLTGTKVGHTVLVPKIYLAPSDINLPFILKRCQFPLRLAFAITKNKDQGQTFARVGLLLHEPVFTHGKLYGQLACVLGICDQTLHVVFQIGFLSIRQDGVQWGLDIASVYKKERAKPTPQSFDMLPICDSQYRPFFCKEGNFQISAKIFRDYGIVGSRIDYGLNILSIYDDNNGRQSEDRREELEAIGAVIYIFGDWLQDSKAVSKPRPFSKMLLAALFQYRRFYPPRPGSESCNAYYFPIYCPPIFAKIQLSSFVASTAGKTPPPVYSESSFPQSGQVDEVAGLTHLKTKMVFVDGSLRYTGQLHSLGMEADAEEPGLQIQGHFAEGEHLPKQGSHGSATPNSESSLDPQAAQVARLEAGWSGRGRA</sequence>
<dbReference type="Proteomes" id="UP001235939">
    <property type="component" value="Chromosome 03"/>
</dbReference>
<proteinExistence type="predicted"/>
<organism evidence="2 3">
    <name type="scientific">Cordylochernes scorpioides</name>
    <dbReference type="NCBI Taxonomy" id="51811"/>
    <lineage>
        <taxon>Eukaryota</taxon>
        <taxon>Metazoa</taxon>
        <taxon>Ecdysozoa</taxon>
        <taxon>Arthropoda</taxon>
        <taxon>Chelicerata</taxon>
        <taxon>Arachnida</taxon>
        <taxon>Pseudoscorpiones</taxon>
        <taxon>Cheliferoidea</taxon>
        <taxon>Chernetidae</taxon>
        <taxon>Cordylochernes</taxon>
    </lineage>
</organism>
<reference evidence="2 3" key="1">
    <citation type="submission" date="2022-01" db="EMBL/GenBank/DDBJ databases">
        <title>A chromosomal length assembly of Cordylochernes scorpioides.</title>
        <authorList>
            <person name="Zeh D."/>
            <person name="Zeh J."/>
        </authorList>
    </citation>
    <scope>NUCLEOTIDE SEQUENCE [LARGE SCALE GENOMIC DNA]</scope>
    <source>
        <strain evidence="2">IN4F17</strain>
        <tissue evidence="2">Whole Body</tissue>
    </source>
</reference>
<protein>
    <recommendedName>
        <fullName evidence="4">DNA helicase</fullName>
    </recommendedName>
</protein>
<evidence type="ECO:0000313" key="2">
    <source>
        <dbReference type="EMBL" id="UYV64988.1"/>
    </source>
</evidence>
<accession>A0ABY6K8T6</accession>
<feature type="region of interest" description="Disordered" evidence="1">
    <location>
        <begin position="422"/>
        <end position="461"/>
    </location>
</feature>
<feature type="compositionally biased region" description="Polar residues" evidence="1">
    <location>
        <begin position="429"/>
        <end position="442"/>
    </location>
</feature>
<dbReference type="SUPFAM" id="SSF52540">
    <property type="entry name" value="P-loop containing nucleoside triphosphate hydrolases"/>
    <property type="match status" value="1"/>
</dbReference>
<dbReference type="InterPro" id="IPR027417">
    <property type="entry name" value="P-loop_NTPase"/>
</dbReference>
<dbReference type="EMBL" id="CP092865">
    <property type="protein sequence ID" value="UYV64988.1"/>
    <property type="molecule type" value="Genomic_DNA"/>
</dbReference>
<evidence type="ECO:0008006" key="4">
    <source>
        <dbReference type="Google" id="ProtNLM"/>
    </source>
</evidence>
<evidence type="ECO:0000313" key="3">
    <source>
        <dbReference type="Proteomes" id="UP001235939"/>
    </source>
</evidence>
<name>A0ABY6K8T6_9ARAC</name>
<evidence type="ECO:0000256" key="1">
    <source>
        <dbReference type="SAM" id="MobiDB-lite"/>
    </source>
</evidence>
<gene>
    <name evidence="2" type="ORF">LAZ67_3002662</name>
</gene>